<sequence>MTVRAYLRTAISQIKSPTKRQRLNLFEPAHVFGYHFAWINMYERTRRTTLRRGGTDEKNMYEISSELPDTSSRTVHLPGTVGGEGYDDGGNSIYCPPLTDRLRFSLRSHRSYGHENKKSSG</sequence>
<organism evidence="2 3">
    <name type="scientific">Aphis craccivora</name>
    <name type="common">Cowpea aphid</name>
    <dbReference type="NCBI Taxonomy" id="307492"/>
    <lineage>
        <taxon>Eukaryota</taxon>
        <taxon>Metazoa</taxon>
        <taxon>Ecdysozoa</taxon>
        <taxon>Arthropoda</taxon>
        <taxon>Hexapoda</taxon>
        <taxon>Insecta</taxon>
        <taxon>Pterygota</taxon>
        <taxon>Neoptera</taxon>
        <taxon>Paraneoptera</taxon>
        <taxon>Hemiptera</taxon>
        <taxon>Sternorrhyncha</taxon>
        <taxon>Aphidomorpha</taxon>
        <taxon>Aphidoidea</taxon>
        <taxon>Aphididae</taxon>
        <taxon>Aphidini</taxon>
        <taxon>Aphis</taxon>
        <taxon>Aphis</taxon>
    </lineage>
</organism>
<proteinExistence type="predicted"/>
<gene>
    <name evidence="2" type="ORF">FWK35_00022509</name>
</gene>
<feature type="region of interest" description="Disordered" evidence="1">
    <location>
        <begin position="66"/>
        <end position="90"/>
    </location>
</feature>
<evidence type="ECO:0000256" key="1">
    <source>
        <dbReference type="SAM" id="MobiDB-lite"/>
    </source>
</evidence>
<evidence type="ECO:0000313" key="3">
    <source>
        <dbReference type="Proteomes" id="UP000478052"/>
    </source>
</evidence>
<accession>A0A6G0Z4U7</accession>
<comment type="caution">
    <text evidence="2">The sequence shown here is derived from an EMBL/GenBank/DDBJ whole genome shotgun (WGS) entry which is preliminary data.</text>
</comment>
<dbReference type="AlphaFoldDB" id="A0A6G0Z4U7"/>
<dbReference type="Proteomes" id="UP000478052">
    <property type="component" value="Unassembled WGS sequence"/>
</dbReference>
<evidence type="ECO:0000313" key="2">
    <source>
        <dbReference type="EMBL" id="KAF0765551.1"/>
    </source>
</evidence>
<reference evidence="2 3" key="1">
    <citation type="submission" date="2019-08" db="EMBL/GenBank/DDBJ databases">
        <title>Whole genome of Aphis craccivora.</title>
        <authorList>
            <person name="Voronova N.V."/>
            <person name="Shulinski R.S."/>
            <person name="Bandarenka Y.V."/>
            <person name="Zhorov D.G."/>
            <person name="Warner D."/>
        </authorList>
    </citation>
    <scope>NUCLEOTIDE SEQUENCE [LARGE SCALE GENOMIC DNA]</scope>
    <source>
        <strain evidence="2">180601</strain>
        <tissue evidence="2">Whole Body</tissue>
    </source>
</reference>
<dbReference type="EMBL" id="VUJU01001377">
    <property type="protein sequence ID" value="KAF0765551.1"/>
    <property type="molecule type" value="Genomic_DNA"/>
</dbReference>
<protein>
    <submittedName>
        <fullName evidence="2">Uncharacterized protein</fullName>
    </submittedName>
</protein>
<keyword evidence="3" id="KW-1185">Reference proteome</keyword>
<name>A0A6G0Z4U7_APHCR</name>